<evidence type="ECO:0000313" key="1">
    <source>
        <dbReference type="EMBL" id="CAH0104783.1"/>
    </source>
</evidence>
<keyword evidence="2" id="KW-1185">Reference proteome</keyword>
<gene>
    <name evidence="1" type="ORF">DGAL_LOCUS7710</name>
</gene>
<dbReference type="EMBL" id="CAKKLH010000157">
    <property type="protein sequence ID" value="CAH0104783.1"/>
    <property type="molecule type" value="Genomic_DNA"/>
</dbReference>
<comment type="caution">
    <text evidence="1">The sequence shown here is derived from an EMBL/GenBank/DDBJ whole genome shotgun (WGS) entry which is preliminary data.</text>
</comment>
<sequence>MRYEIEWLLECLLIGVKSPATYEHLRVNKILPLPSEDTLRKMISSMSPEFGFNDFALQCIKRNLKKKSLPERYGSLMWDEMSIR</sequence>
<organism evidence="1 2">
    <name type="scientific">Daphnia galeata</name>
    <dbReference type="NCBI Taxonomy" id="27404"/>
    <lineage>
        <taxon>Eukaryota</taxon>
        <taxon>Metazoa</taxon>
        <taxon>Ecdysozoa</taxon>
        <taxon>Arthropoda</taxon>
        <taxon>Crustacea</taxon>
        <taxon>Branchiopoda</taxon>
        <taxon>Diplostraca</taxon>
        <taxon>Cladocera</taxon>
        <taxon>Anomopoda</taxon>
        <taxon>Daphniidae</taxon>
        <taxon>Daphnia</taxon>
    </lineage>
</organism>
<proteinExistence type="predicted"/>
<evidence type="ECO:0000313" key="2">
    <source>
        <dbReference type="Proteomes" id="UP000789390"/>
    </source>
</evidence>
<dbReference type="OrthoDB" id="7675410at2759"/>
<accession>A0A8J2WJM5</accession>
<protein>
    <submittedName>
        <fullName evidence="1">Uncharacterized protein</fullName>
    </submittedName>
</protein>
<name>A0A8J2WJM5_9CRUS</name>
<reference evidence="1" key="1">
    <citation type="submission" date="2021-11" db="EMBL/GenBank/DDBJ databases">
        <authorList>
            <person name="Schell T."/>
        </authorList>
    </citation>
    <scope>NUCLEOTIDE SEQUENCE</scope>
    <source>
        <strain evidence="1">M5</strain>
    </source>
</reference>
<dbReference type="Proteomes" id="UP000789390">
    <property type="component" value="Unassembled WGS sequence"/>
</dbReference>
<dbReference type="AlphaFoldDB" id="A0A8J2WJM5"/>